<gene>
    <name evidence="1" type="ORF">J2T09_002425</name>
</gene>
<name>A0ABT9PT72_9HYPH</name>
<evidence type="ECO:0000313" key="2">
    <source>
        <dbReference type="Proteomes" id="UP001241472"/>
    </source>
</evidence>
<comment type="caution">
    <text evidence="1">The sequence shown here is derived from an EMBL/GenBank/DDBJ whole genome shotgun (WGS) entry which is preliminary data.</text>
</comment>
<sequence>MGVSISSDDMTTVSFDDGTVYIFKSRMISESPGSEDWHYYDTTGRVLPNYMVNTSKFNPKPIKLRFEIDDVWMGLRDYPALEYLDFDGDEFGDPVTTGSVTRVDLFGNVSHIVNAAKRVLVNKTMPGHKLNVGYVVRHVWAEGPRNYIQSIGFGTGPMARPNEWGADLVWGAVSLRSIRNMAMRYYEQRTGKSSMLFPHEDGYDDVPLVVEDGRNARVGMIRTHAPVATLSSARLPGVMGNIPLGSETNALDVISEQNHMLSSGRLK</sequence>
<evidence type="ECO:0000313" key="1">
    <source>
        <dbReference type="EMBL" id="MDP9837668.1"/>
    </source>
</evidence>
<reference evidence="1 2" key="1">
    <citation type="submission" date="2023-07" db="EMBL/GenBank/DDBJ databases">
        <title>Sorghum-associated microbial communities from plants grown in Nebraska, USA.</title>
        <authorList>
            <person name="Schachtman D."/>
        </authorList>
    </citation>
    <scope>NUCLEOTIDE SEQUENCE [LARGE SCALE GENOMIC DNA]</scope>
    <source>
        <strain evidence="1 2">DS1307</strain>
    </source>
</reference>
<dbReference type="EMBL" id="JAUSRF010000007">
    <property type="protein sequence ID" value="MDP9837668.1"/>
    <property type="molecule type" value="Genomic_DNA"/>
</dbReference>
<keyword evidence="2" id="KW-1185">Reference proteome</keyword>
<organism evidence="1 2">
    <name type="scientific">Neorhizobium huautlense</name>
    <dbReference type="NCBI Taxonomy" id="67774"/>
    <lineage>
        <taxon>Bacteria</taxon>
        <taxon>Pseudomonadati</taxon>
        <taxon>Pseudomonadota</taxon>
        <taxon>Alphaproteobacteria</taxon>
        <taxon>Hyphomicrobiales</taxon>
        <taxon>Rhizobiaceae</taxon>
        <taxon>Rhizobium/Agrobacterium group</taxon>
        <taxon>Neorhizobium</taxon>
    </lineage>
</organism>
<dbReference type="Proteomes" id="UP001241472">
    <property type="component" value="Unassembled WGS sequence"/>
</dbReference>
<dbReference type="RefSeq" id="WP_306834630.1">
    <property type="nucleotide sequence ID" value="NZ_JAUSRF010000007.1"/>
</dbReference>
<protein>
    <submittedName>
        <fullName evidence="1">Uncharacterized protein</fullName>
    </submittedName>
</protein>
<accession>A0ABT9PT72</accession>
<proteinExistence type="predicted"/>